<dbReference type="Proteomes" id="UP000002490">
    <property type="component" value="Chromosome"/>
</dbReference>
<dbReference type="KEGG" id="ypk:y3797"/>
<dbReference type="SMART" id="SM00382">
    <property type="entry name" value="AAA"/>
    <property type="match status" value="1"/>
</dbReference>
<dbReference type="Gene3D" id="3.40.50.300">
    <property type="entry name" value="P-loop containing nucleotide triphosphate hydrolases"/>
    <property type="match status" value="1"/>
</dbReference>
<dbReference type="SUPFAM" id="SSF52540">
    <property type="entry name" value="P-loop containing nucleoside triphosphate hydrolases"/>
    <property type="match status" value="1"/>
</dbReference>
<dbReference type="InterPro" id="IPR052934">
    <property type="entry name" value="Methyl-DNA_Rec/Restrict_Enz"/>
</dbReference>
<dbReference type="AlphaFoldDB" id="Q8CKB2"/>
<name>Q8CKB2_YERPE</name>
<dbReference type="DNASU" id="1148744"/>
<dbReference type="REBASE" id="11991">
    <property type="entry name" value="YpeKMcrBCP"/>
</dbReference>
<organism evidence="2 3">
    <name type="scientific">Yersinia pestis</name>
    <dbReference type="NCBI Taxonomy" id="632"/>
    <lineage>
        <taxon>Bacteria</taxon>
        <taxon>Pseudomonadati</taxon>
        <taxon>Pseudomonadota</taxon>
        <taxon>Gammaproteobacteria</taxon>
        <taxon>Enterobacterales</taxon>
        <taxon>Yersiniaceae</taxon>
        <taxon>Yersinia</taxon>
    </lineage>
</organism>
<dbReference type="PANTHER" id="PTHR37291">
    <property type="entry name" value="5-METHYLCYTOSINE-SPECIFIC RESTRICTION ENZYME B"/>
    <property type="match status" value="1"/>
</dbReference>
<proteinExistence type="predicted"/>
<dbReference type="InterPro" id="IPR003593">
    <property type="entry name" value="AAA+_ATPase"/>
</dbReference>
<protein>
    <recommendedName>
        <fullName evidence="1">AAA+ ATPase domain-containing protein</fullName>
    </recommendedName>
</protein>
<dbReference type="EMBL" id="AE009952">
    <property type="protein sequence ID" value="AAM87342.1"/>
    <property type="molecule type" value="Genomic_DNA"/>
</dbReference>
<gene>
    <name evidence="2" type="ordered locus">y3797</name>
</gene>
<dbReference type="GO" id="GO:0005524">
    <property type="term" value="F:ATP binding"/>
    <property type="evidence" value="ECO:0007669"/>
    <property type="project" value="InterPro"/>
</dbReference>
<dbReference type="HOGENOM" id="CLU_008747_4_1_6"/>
<evidence type="ECO:0000259" key="1">
    <source>
        <dbReference type="SMART" id="SM00382"/>
    </source>
</evidence>
<evidence type="ECO:0000313" key="2">
    <source>
        <dbReference type="EMBL" id="AAM87342.1"/>
    </source>
</evidence>
<dbReference type="PANTHER" id="PTHR37291:SF1">
    <property type="entry name" value="TYPE IV METHYL-DIRECTED RESTRICTION ENZYME ECOKMCRB SUBUNIT"/>
    <property type="match status" value="1"/>
</dbReference>
<dbReference type="InterPro" id="IPR011704">
    <property type="entry name" value="ATPase_dyneun-rel_AAA"/>
</dbReference>
<dbReference type="InterPro" id="IPR027417">
    <property type="entry name" value="P-loop_NTPase"/>
</dbReference>
<dbReference type="Pfam" id="PF07728">
    <property type="entry name" value="AAA_5"/>
    <property type="match status" value="1"/>
</dbReference>
<feature type="domain" description="AAA+ ATPase" evidence="1">
    <location>
        <begin position="228"/>
        <end position="533"/>
    </location>
</feature>
<dbReference type="GO" id="GO:0016887">
    <property type="term" value="F:ATP hydrolysis activity"/>
    <property type="evidence" value="ECO:0007669"/>
    <property type="project" value="InterPro"/>
</dbReference>
<reference evidence="2 3" key="1">
    <citation type="journal article" date="2002" name="J. Bacteriol.">
        <title>Genome sequence of Yersinia pestis KIM.</title>
        <authorList>
            <person name="Deng W."/>
            <person name="Burland V."/>
            <person name="Plunkett G.III."/>
            <person name="Boutin A."/>
            <person name="Mayhew G.F."/>
            <person name="Liss P."/>
            <person name="Perna N.T."/>
            <person name="Rose D.J."/>
            <person name="Mau B."/>
            <person name="Zhou S."/>
            <person name="Schwartz D.C."/>
            <person name="Fetherston J.D."/>
            <person name="Lindler L.E."/>
            <person name="Brubaker R.R."/>
            <person name="Plana G.V."/>
            <person name="Straley S.C."/>
            <person name="McDonough K.A."/>
            <person name="Nilles M.L."/>
            <person name="Matson J.S."/>
            <person name="Blattner F.R."/>
            <person name="Perry R.D."/>
        </authorList>
    </citation>
    <scope>NUCLEOTIDE SEQUENCE [LARGE SCALE GENOMIC DNA]</scope>
    <source>
        <strain evidence="3">KIM10+ / Biovar Mediaevalis</strain>
    </source>
</reference>
<accession>Q8CKB2</accession>
<sequence length="688" mass="78799">MMVQDSSALASFFRSHIAKNNQYSPDWGKHYRQLVEQVQAEKPNFSADTIRQIWYERSNGISSLRQGGMSQFEFETAQKQLLALTRQMADECTQENYDRVIERLVKLKTDGILNKVYWALCHRAFAALYPSKITNVVNVSNFFSSYNYCNNHFQLDLSEDQEWFARNLDLKKVLHRALGDDVDPIELNMSLWHLYTQVIQKKNDIGLIGSETALPEDEQDEEVTTPQLPKNTILYGPPGTGKTYCTIELAVRACEPAAYSLQEGKEENEKRRELKKVYDRLIAEKRVRFITFHQSFGYEEFIEGLRAETTDDGNVRYEVKAGIFKQICEDAAFGHAGVQQKLDEALARLQERLSESGSITLETLQGKAFQLAYKSQTTFGIFPSQSKKEDLGQGYNAYLKNISLVYQNPQAKVHNPSYVRSILNYLIKQEGLPSNPQESVSEKRQNYVLIIDEINRGNISKIFGELITLIETSKRAGEPEALSVILPYSSSSFSVPNNLYLIGTMNTADRSLTALDTALRRRFEFEAMLPDITVLKETVVKGIDLPRLLQTLNDRIEVLYDREHTLGHAFFIPVVQVKEDEDLAFERLKRIMRNKVLPLLEEYFYNDWQKIRMVLGDNQKSGNPQLQFVCEVKDQKQFADLFGNNGTEDLHDIGASFHLAPEDDKVWDNPLAWQQIYAPHKGNPVSGE</sequence>
<evidence type="ECO:0000313" key="3">
    <source>
        <dbReference type="Proteomes" id="UP000002490"/>
    </source>
</evidence>
<dbReference type="IntAct" id="Q8CKB2">
    <property type="interactions" value="4"/>
</dbReference>